<organism evidence="1 2">
    <name type="scientific">Bifidobacterium biavatii DSM 23969</name>
    <dbReference type="NCBI Taxonomy" id="1437608"/>
    <lineage>
        <taxon>Bacteria</taxon>
        <taxon>Bacillati</taxon>
        <taxon>Actinomycetota</taxon>
        <taxon>Actinomycetes</taxon>
        <taxon>Bifidobacteriales</taxon>
        <taxon>Bifidobacteriaceae</taxon>
        <taxon>Bifidobacterium</taxon>
    </lineage>
</organism>
<sequence length="144" mass="15320">MASLLQGFEEVKLVKPLGKTVMTVTDNAVRFNKATAEALGFPALVKVLINDRTKQIAVTPATAKSDNAVKFSKAEGKQASSISIKDATIVAAIAPYFTLEEAPEGEIAYSSITGTPYQSDKVVIFDIADATPGTMKRRGRKKAA</sequence>
<dbReference type="OrthoDB" id="3239557at2"/>
<evidence type="ECO:0000313" key="1">
    <source>
        <dbReference type="EMBL" id="KFI49643.1"/>
    </source>
</evidence>
<reference evidence="1 2" key="1">
    <citation type="submission" date="2014-03" db="EMBL/GenBank/DDBJ databases">
        <title>Genomics of Bifidobacteria.</title>
        <authorList>
            <person name="Ventura M."/>
            <person name="Milani C."/>
            <person name="Lugli G.A."/>
        </authorList>
    </citation>
    <scope>NUCLEOTIDE SEQUENCE [LARGE SCALE GENOMIC DNA]</scope>
    <source>
        <strain evidence="1 2">DSM 23969</strain>
    </source>
</reference>
<gene>
    <name evidence="1" type="ORF">BBIA_1176</name>
</gene>
<keyword evidence="2" id="KW-1185">Reference proteome</keyword>
<accession>A0A086ZSZ3</accession>
<protein>
    <submittedName>
        <fullName evidence="1">Uncharacterized protein</fullName>
    </submittedName>
</protein>
<dbReference type="RefSeq" id="WP_033495840.1">
    <property type="nucleotide sequence ID" value="NZ_JDUU01000031.1"/>
</dbReference>
<evidence type="ECO:0000313" key="2">
    <source>
        <dbReference type="Proteomes" id="UP000029108"/>
    </source>
</evidence>
<dbReference type="eggNOG" id="ENOG502ZCI0">
    <property type="taxonomic scope" value="Bacteria"/>
</dbReference>
<name>A0A086ZSZ3_9BIFI</name>
<proteinExistence type="predicted"/>
<comment type="caution">
    <text evidence="1">The sequence shown here is derived from an EMBL/GenBank/DDBJ whole genome shotgun (WGS) entry which is preliminary data.</text>
</comment>
<dbReference type="EMBL" id="JGYN01000021">
    <property type="protein sequence ID" value="KFI49643.1"/>
    <property type="molecule type" value="Genomic_DNA"/>
</dbReference>
<dbReference type="AlphaFoldDB" id="A0A086ZSZ3"/>
<dbReference type="Proteomes" id="UP000029108">
    <property type="component" value="Unassembled WGS sequence"/>
</dbReference>